<evidence type="ECO:0000313" key="1">
    <source>
        <dbReference type="EMBL" id="GBM79628.1"/>
    </source>
</evidence>
<gene>
    <name evidence="1" type="ORF">AVEN_131226_1</name>
</gene>
<dbReference type="Proteomes" id="UP000499080">
    <property type="component" value="Unassembled WGS sequence"/>
</dbReference>
<protein>
    <submittedName>
        <fullName evidence="1">Uncharacterized protein</fullName>
    </submittedName>
</protein>
<keyword evidence="2" id="KW-1185">Reference proteome</keyword>
<sequence length="90" mass="9935">MSIPFAAKFPNQSMAVTQELRFLRCSQDCRYKKEGRKEAEDNFSGRSLCLSAATCPENGWTFRRPSPLSLFGIKSLPDEFLGSGPASAQA</sequence>
<accession>A0A4Y2IP87</accession>
<proteinExistence type="predicted"/>
<evidence type="ECO:0000313" key="2">
    <source>
        <dbReference type="Proteomes" id="UP000499080"/>
    </source>
</evidence>
<reference evidence="1 2" key="1">
    <citation type="journal article" date="2019" name="Sci. Rep.">
        <title>Orb-weaving spider Araneus ventricosus genome elucidates the spidroin gene catalogue.</title>
        <authorList>
            <person name="Kono N."/>
            <person name="Nakamura H."/>
            <person name="Ohtoshi R."/>
            <person name="Moran D.A.P."/>
            <person name="Shinohara A."/>
            <person name="Yoshida Y."/>
            <person name="Fujiwara M."/>
            <person name="Mori M."/>
            <person name="Tomita M."/>
            <person name="Arakawa K."/>
        </authorList>
    </citation>
    <scope>NUCLEOTIDE SEQUENCE [LARGE SCALE GENOMIC DNA]</scope>
</reference>
<dbReference type="AlphaFoldDB" id="A0A4Y2IP87"/>
<dbReference type="EMBL" id="BGPR01002831">
    <property type="protein sequence ID" value="GBM79628.1"/>
    <property type="molecule type" value="Genomic_DNA"/>
</dbReference>
<name>A0A4Y2IP87_ARAVE</name>
<organism evidence="1 2">
    <name type="scientific">Araneus ventricosus</name>
    <name type="common">Orbweaver spider</name>
    <name type="synonym">Epeira ventricosa</name>
    <dbReference type="NCBI Taxonomy" id="182803"/>
    <lineage>
        <taxon>Eukaryota</taxon>
        <taxon>Metazoa</taxon>
        <taxon>Ecdysozoa</taxon>
        <taxon>Arthropoda</taxon>
        <taxon>Chelicerata</taxon>
        <taxon>Arachnida</taxon>
        <taxon>Araneae</taxon>
        <taxon>Araneomorphae</taxon>
        <taxon>Entelegynae</taxon>
        <taxon>Araneoidea</taxon>
        <taxon>Araneidae</taxon>
        <taxon>Araneus</taxon>
    </lineage>
</organism>
<comment type="caution">
    <text evidence="1">The sequence shown here is derived from an EMBL/GenBank/DDBJ whole genome shotgun (WGS) entry which is preliminary data.</text>
</comment>